<reference evidence="2 3" key="1">
    <citation type="submission" date="2020-08" db="EMBL/GenBank/DDBJ databases">
        <title>Sequencing the genomes of 1000 actinobacteria strains.</title>
        <authorList>
            <person name="Klenk H.-P."/>
        </authorList>
    </citation>
    <scope>NUCLEOTIDE SEQUENCE [LARGE SCALE GENOMIC DNA]</scope>
    <source>
        <strain evidence="2 3">DSM 45258</strain>
    </source>
</reference>
<evidence type="ECO:0000313" key="2">
    <source>
        <dbReference type="EMBL" id="MBB3035794.1"/>
    </source>
</evidence>
<keyword evidence="3" id="KW-1185">Reference proteome</keyword>
<sequence length="174" mass="19129">MGPDIIIADDHPSARAQVVPQPLKRGADLFARCLAATVDSTSMLPALVEGGVRIGDAPCQYRRERMADRRDMPSTHRIDDPVVSKSPDVFRHIGRSPTAVDDLEFDLAAEQAAPSVELMRGEGRQRFARRAKQPGGALKWHNHADAQRGASPGPEESSRRHCHFFPAAGYTHFN</sequence>
<name>A0A839RHW5_9ACTN</name>
<dbReference type="EMBL" id="JACHWS010000001">
    <property type="protein sequence ID" value="MBB3035794.1"/>
    <property type="molecule type" value="Genomic_DNA"/>
</dbReference>
<gene>
    <name evidence="2" type="ORF">FHU29_000228</name>
</gene>
<organism evidence="2 3">
    <name type="scientific">Hoyosella altamirensis</name>
    <dbReference type="NCBI Taxonomy" id="616997"/>
    <lineage>
        <taxon>Bacteria</taxon>
        <taxon>Bacillati</taxon>
        <taxon>Actinomycetota</taxon>
        <taxon>Actinomycetes</taxon>
        <taxon>Mycobacteriales</taxon>
        <taxon>Hoyosellaceae</taxon>
        <taxon>Hoyosella</taxon>
    </lineage>
</organism>
<protein>
    <submittedName>
        <fullName evidence="2">Uncharacterized protein</fullName>
    </submittedName>
</protein>
<feature type="region of interest" description="Disordered" evidence="1">
    <location>
        <begin position="126"/>
        <end position="160"/>
    </location>
</feature>
<evidence type="ECO:0000313" key="3">
    <source>
        <dbReference type="Proteomes" id="UP000567922"/>
    </source>
</evidence>
<proteinExistence type="predicted"/>
<evidence type="ECO:0000256" key="1">
    <source>
        <dbReference type="SAM" id="MobiDB-lite"/>
    </source>
</evidence>
<dbReference type="AlphaFoldDB" id="A0A839RHW5"/>
<dbReference type="Proteomes" id="UP000567922">
    <property type="component" value="Unassembled WGS sequence"/>
</dbReference>
<accession>A0A839RHW5</accession>
<comment type="caution">
    <text evidence="2">The sequence shown here is derived from an EMBL/GenBank/DDBJ whole genome shotgun (WGS) entry which is preliminary data.</text>
</comment>